<organism evidence="1 2">
    <name type="scientific">Muribaculum caecicola</name>
    <dbReference type="NCBI Taxonomy" id="3038144"/>
    <lineage>
        <taxon>Bacteria</taxon>
        <taxon>Pseudomonadati</taxon>
        <taxon>Bacteroidota</taxon>
        <taxon>Bacteroidia</taxon>
        <taxon>Bacteroidales</taxon>
        <taxon>Muribaculaceae</taxon>
        <taxon>Muribaculum</taxon>
    </lineage>
</organism>
<keyword evidence="2" id="KW-1185">Reference proteome</keyword>
<name>A0AC61S9E2_9BACT</name>
<evidence type="ECO:0000313" key="1">
    <source>
        <dbReference type="EMBL" id="THG55416.1"/>
    </source>
</evidence>
<dbReference type="EMBL" id="SSTG01000001">
    <property type="protein sequence ID" value="THG55416.1"/>
    <property type="molecule type" value="Genomic_DNA"/>
</dbReference>
<accession>A0AC61S9E2</accession>
<comment type="caution">
    <text evidence="1">The sequence shown here is derived from an EMBL/GenBank/DDBJ whole genome shotgun (WGS) entry which is preliminary data.</text>
</comment>
<protein>
    <submittedName>
        <fullName evidence="1">Uncharacterized protein</fullName>
    </submittedName>
</protein>
<dbReference type="Proteomes" id="UP000305401">
    <property type="component" value="Unassembled WGS sequence"/>
</dbReference>
<gene>
    <name evidence="1" type="ORF">E5990_00200</name>
</gene>
<reference evidence="1" key="1">
    <citation type="submission" date="2019-04" db="EMBL/GenBank/DDBJ databases">
        <title>Microbes associate with the intestines of laboratory mice.</title>
        <authorList>
            <person name="Navarre W."/>
            <person name="Wong E."/>
            <person name="Huang K.C."/>
            <person name="Tropini C."/>
            <person name="Ng K."/>
            <person name="Yu B."/>
        </authorList>
    </citation>
    <scope>NUCLEOTIDE SEQUENCE</scope>
    <source>
        <strain evidence="1">NM86_A22</strain>
    </source>
</reference>
<evidence type="ECO:0000313" key="2">
    <source>
        <dbReference type="Proteomes" id="UP000305401"/>
    </source>
</evidence>
<proteinExistence type="predicted"/>
<sequence length="345" mass="38610">MKSIIFYLSPALRIITGLYLLSCPIHATGATDISVLNGLYGMALKTSIASLSTANQTNTDNISQELKLIYKHVSDGKLICAFSTSIIGSETDLATGQIIPAEWIVIPQIMAQTAPTDLFNNVLLNKKTHEARKDLPILIVSTPQKTGTGWKSGLTKSGYTAFEPSDMAKGRIARAMFYMATLYPADLWEGNGAVVFNDFNKYPTLTKEGMETYMLWHRTYPPTAEEISYNNLVEAVQGNRNLFIDYPELAEHIWGNKNNKPFYYQNEPESPSEPSSPEKIPLKREYALNETVWLWSPLIGNDAQWSVNGKNTNLKFIKASELGSGKHELSFKNEKYRGRIIIIVK</sequence>